<dbReference type="PANTHER" id="PTHR10953">
    <property type="entry name" value="UBIQUITIN-ACTIVATING ENZYME E1"/>
    <property type="match status" value="1"/>
</dbReference>
<dbReference type="InterPro" id="IPR001763">
    <property type="entry name" value="Rhodanese-like_dom"/>
</dbReference>
<dbReference type="EMBL" id="JBHUIV010000010">
    <property type="protein sequence ID" value="MFD2201402.1"/>
    <property type="molecule type" value="Genomic_DNA"/>
</dbReference>
<keyword evidence="1" id="KW-1133">Transmembrane helix</keyword>
<feature type="domain" description="Rhodanese" evidence="2">
    <location>
        <begin position="276"/>
        <end position="358"/>
    </location>
</feature>
<dbReference type="CDD" id="cd00757">
    <property type="entry name" value="ThiF_MoeB_HesA_family"/>
    <property type="match status" value="1"/>
</dbReference>
<dbReference type="Pfam" id="PF00899">
    <property type="entry name" value="ThiF"/>
    <property type="match status" value="1"/>
</dbReference>
<gene>
    <name evidence="3" type="ORF">ACFSKV_07480</name>
</gene>
<dbReference type="PANTHER" id="PTHR10953:SF102">
    <property type="entry name" value="ADENYLYLTRANSFERASE AND SULFURTRANSFERASE MOCS3"/>
    <property type="match status" value="1"/>
</dbReference>
<dbReference type="PROSITE" id="PS50206">
    <property type="entry name" value="RHODANESE_3"/>
    <property type="match status" value="1"/>
</dbReference>
<keyword evidence="3" id="KW-0808">Transferase</keyword>
<dbReference type="Gene3D" id="3.40.50.720">
    <property type="entry name" value="NAD(P)-binding Rossmann-like Domain"/>
    <property type="match status" value="1"/>
</dbReference>
<dbReference type="RefSeq" id="WP_380801320.1">
    <property type="nucleotide sequence ID" value="NZ_JBHUIV010000010.1"/>
</dbReference>
<evidence type="ECO:0000256" key="1">
    <source>
        <dbReference type="SAM" id="Phobius"/>
    </source>
</evidence>
<evidence type="ECO:0000259" key="2">
    <source>
        <dbReference type="PROSITE" id="PS50206"/>
    </source>
</evidence>
<dbReference type="SUPFAM" id="SSF69572">
    <property type="entry name" value="Activating enzymes of the ubiquitin-like proteins"/>
    <property type="match status" value="1"/>
</dbReference>
<keyword evidence="4" id="KW-1185">Reference proteome</keyword>
<dbReference type="CDD" id="cd00158">
    <property type="entry name" value="RHOD"/>
    <property type="match status" value="1"/>
</dbReference>
<dbReference type="GO" id="GO:0016779">
    <property type="term" value="F:nucleotidyltransferase activity"/>
    <property type="evidence" value="ECO:0007669"/>
    <property type="project" value="UniProtKB-KW"/>
</dbReference>
<organism evidence="3 4">
    <name type="scientific">Shivajiella indica</name>
    <dbReference type="NCBI Taxonomy" id="872115"/>
    <lineage>
        <taxon>Bacteria</taxon>
        <taxon>Pseudomonadati</taxon>
        <taxon>Bacteroidota</taxon>
        <taxon>Cytophagia</taxon>
        <taxon>Cytophagales</taxon>
        <taxon>Cyclobacteriaceae</taxon>
        <taxon>Shivajiella</taxon>
    </lineage>
</organism>
<dbReference type="InterPro" id="IPR036873">
    <property type="entry name" value="Rhodanese-like_dom_sf"/>
</dbReference>
<dbReference type="Proteomes" id="UP001597414">
    <property type="component" value="Unassembled WGS sequence"/>
</dbReference>
<accession>A0ABW5B668</accession>
<comment type="caution">
    <text evidence="3">The sequence shown here is derived from an EMBL/GenBank/DDBJ whole genome shotgun (WGS) entry which is preliminary data.</text>
</comment>
<name>A0ABW5B668_9BACT</name>
<dbReference type="InterPro" id="IPR045886">
    <property type="entry name" value="ThiF/MoeB/HesA"/>
</dbReference>
<proteinExistence type="predicted"/>
<dbReference type="Gene3D" id="3.40.250.10">
    <property type="entry name" value="Rhodanese-like domain"/>
    <property type="match status" value="1"/>
</dbReference>
<protein>
    <submittedName>
        <fullName evidence="3">ThiF family adenylyltransferase</fullName>
    </submittedName>
</protein>
<dbReference type="InterPro" id="IPR035985">
    <property type="entry name" value="Ubiquitin-activating_enz"/>
</dbReference>
<keyword evidence="1" id="KW-0472">Membrane</keyword>
<evidence type="ECO:0000313" key="3">
    <source>
        <dbReference type="EMBL" id="MFD2201402.1"/>
    </source>
</evidence>
<keyword evidence="1" id="KW-0812">Transmembrane</keyword>
<dbReference type="InterPro" id="IPR000594">
    <property type="entry name" value="ThiF_NAD_FAD-bd"/>
</dbReference>
<keyword evidence="3" id="KW-0548">Nucleotidyltransferase</keyword>
<reference evidence="4" key="1">
    <citation type="journal article" date="2019" name="Int. J. Syst. Evol. Microbiol.">
        <title>The Global Catalogue of Microorganisms (GCM) 10K type strain sequencing project: providing services to taxonomists for standard genome sequencing and annotation.</title>
        <authorList>
            <consortium name="The Broad Institute Genomics Platform"/>
            <consortium name="The Broad Institute Genome Sequencing Center for Infectious Disease"/>
            <person name="Wu L."/>
            <person name="Ma J."/>
        </authorList>
    </citation>
    <scope>NUCLEOTIDE SEQUENCE [LARGE SCALE GENOMIC DNA]</scope>
    <source>
        <strain evidence="4">KCTC 19812</strain>
    </source>
</reference>
<evidence type="ECO:0000313" key="4">
    <source>
        <dbReference type="Proteomes" id="UP001597414"/>
    </source>
</evidence>
<feature type="transmembrane region" description="Helical" evidence="1">
    <location>
        <begin position="26"/>
        <end position="53"/>
    </location>
</feature>
<sequence length="367" mass="40524">MERFSRQYILKGFGKEGQQKLKNSKVLVIGAGGLGSPALLYLAAAGVGTIGIMDGDLVSISNLNRQVLFGENDIGHNKAESASHQLKSKYPDILFHCIPEFVSNQNALEIIASYDLIIDGSDNFPTRYLVNDACCLLKKPLVFGAIFQNEGQVALLNAKGESSVNYRDLYPNPPSVYEIPNCSETGVLGVLPGIMGTLQASEAIKFLTGYGQILEDEMLYYNLLNNETYKLQLSLNLEGREKMPKTVKEFREMDYALVCGAEESIGWEDALNEIENNSGSLLIDVRDLDEKPRLEILNPLEIPLSQIHFPKREIIQAEVIFLFCQSGIRSLKAVQILKKSLTGKNIYSIKGGIEAPQSPINKVPYGT</sequence>